<feature type="compositionally biased region" description="Basic and acidic residues" evidence="12">
    <location>
        <begin position="24"/>
        <end position="34"/>
    </location>
</feature>
<accession>A0A7S3YD26</accession>
<dbReference type="PROSITE" id="PS50011">
    <property type="entry name" value="PROTEIN_KINASE_DOM"/>
    <property type="match status" value="1"/>
</dbReference>
<dbReference type="GO" id="GO:0005634">
    <property type="term" value="C:nucleus"/>
    <property type="evidence" value="ECO:0007669"/>
    <property type="project" value="TreeGrafter"/>
</dbReference>
<dbReference type="EMBL" id="HBIV01004008">
    <property type="protein sequence ID" value="CAE0648050.1"/>
    <property type="molecule type" value="Transcribed_RNA"/>
</dbReference>
<dbReference type="InterPro" id="IPR045267">
    <property type="entry name" value="CDK11/PITSLRE_STKc"/>
</dbReference>
<evidence type="ECO:0000256" key="5">
    <source>
        <dbReference type="ARBA" id="ARBA00022741"/>
    </source>
</evidence>
<dbReference type="SUPFAM" id="SSF56112">
    <property type="entry name" value="Protein kinase-like (PK-like)"/>
    <property type="match status" value="1"/>
</dbReference>
<dbReference type="Pfam" id="PF00069">
    <property type="entry name" value="Pkinase"/>
    <property type="match status" value="1"/>
</dbReference>
<evidence type="ECO:0000256" key="8">
    <source>
        <dbReference type="ARBA" id="ARBA00038543"/>
    </source>
</evidence>
<evidence type="ECO:0000313" key="14">
    <source>
        <dbReference type="EMBL" id="CAE0648050.1"/>
    </source>
</evidence>
<dbReference type="InterPro" id="IPR050108">
    <property type="entry name" value="CDK"/>
</dbReference>
<evidence type="ECO:0000256" key="1">
    <source>
        <dbReference type="ARBA" id="ARBA00006485"/>
    </source>
</evidence>
<dbReference type="InterPro" id="IPR008271">
    <property type="entry name" value="Ser/Thr_kinase_AS"/>
</dbReference>
<reference evidence="14" key="1">
    <citation type="submission" date="2021-01" db="EMBL/GenBank/DDBJ databases">
        <authorList>
            <person name="Corre E."/>
            <person name="Pelletier E."/>
            <person name="Niang G."/>
            <person name="Scheremetjew M."/>
            <person name="Finn R."/>
            <person name="Kale V."/>
            <person name="Holt S."/>
            <person name="Cochrane G."/>
            <person name="Meng A."/>
            <person name="Brown T."/>
            <person name="Cohen L."/>
        </authorList>
    </citation>
    <scope>NUCLEOTIDE SEQUENCE</scope>
    <source>
        <strain evidence="14">CCCM811</strain>
    </source>
</reference>
<dbReference type="GO" id="GO:0004674">
    <property type="term" value="F:protein serine/threonine kinase activity"/>
    <property type="evidence" value="ECO:0007669"/>
    <property type="project" value="UniProtKB-KW"/>
</dbReference>
<evidence type="ECO:0000256" key="7">
    <source>
        <dbReference type="ARBA" id="ARBA00022840"/>
    </source>
</evidence>
<feature type="region of interest" description="Disordered" evidence="12">
    <location>
        <begin position="162"/>
        <end position="245"/>
    </location>
</feature>
<evidence type="ECO:0000259" key="13">
    <source>
        <dbReference type="PROSITE" id="PS50011"/>
    </source>
</evidence>
<feature type="domain" description="Protein kinase" evidence="13">
    <location>
        <begin position="259"/>
        <end position="551"/>
    </location>
</feature>
<evidence type="ECO:0000256" key="12">
    <source>
        <dbReference type="SAM" id="MobiDB-lite"/>
    </source>
</evidence>
<keyword evidence="7" id="KW-0067">ATP-binding</keyword>
<gene>
    <name evidence="14" type="ORF">LGLO00237_LOCUS2798</name>
</gene>
<comment type="subunit">
    <text evidence="8">May form a complex composed of at least the catalytic subunit CRK2 and a cyclin.</text>
</comment>
<dbReference type="FunFam" id="3.30.200.20:FF:000172">
    <property type="entry name" value="cyclin-dependent kinase G-2 isoform X1"/>
    <property type="match status" value="1"/>
</dbReference>
<feature type="region of interest" description="Disordered" evidence="12">
    <location>
        <begin position="16"/>
        <end position="142"/>
    </location>
</feature>
<evidence type="ECO:0000256" key="11">
    <source>
        <dbReference type="ARBA" id="ARBA00042858"/>
    </source>
</evidence>
<keyword evidence="6" id="KW-0418">Kinase</keyword>
<feature type="compositionally biased region" description="Basic and acidic residues" evidence="12">
    <location>
        <begin position="88"/>
        <end position="115"/>
    </location>
</feature>
<proteinExistence type="inferred from homology"/>
<name>A0A7S3YD26_9EUKA</name>
<feature type="compositionally biased region" description="Basic and acidic residues" evidence="12">
    <location>
        <begin position="48"/>
        <end position="60"/>
    </location>
</feature>
<sequence>MTSVVSEKELEVLRKKITIRKKTKSDSEAREDSARPSVKRSQILSSSKEPRKRDVSRDKPSGFMPRNLKVRPSRQELERRARLKKAQNRRDNRDRDPGRSKRSRSPRDVHRDSRSPRRRPTEKRNRAPMEPERIEKKIGSIQEQIHEQINKIKAEARKAMVVEDGEITENGVKDDSKVEDDDDDHSAYGLDSPPKTDAKEAPPSPLAKPEVLLDETSVDSKEAVDRPAEDSITQEEPPKKRRKRTYIPAFMGSRSVRCYERLNTIDEGTYGVVHRAKDSETGEVVALKKIKMEKASGSFPITSLREINILMAIDHPNIVKLKEIVIGEDLRSIYMVMEYLDHDMKMLMGQMKQPFRMSEVKTLMRQLLSAVNALHKGWILHRDLKTSNLLYSNNGVLKICDFGLARKYGSPIGRYTALVVTLWYRAPELLLGATTYTEAVDMWSVGCIFAEFLTRKPLLPGKGEIDQLTRIFELLGTPTKEQWPEFKTLPHASRFNWPKSKRSRLREKFPKQNFGGGFYLDDLGYDLLVRMLAFDPKKRISADEALEHDWFKTAPRPQCLSLMPTFPSANEKSRRKKVRPRKPEDKNGAGQNGFAIR</sequence>
<feature type="compositionally biased region" description="Basic and acidic residues" evidence="12">
    <location>
        <begin position="122"/>
        <end position="142"/>
    </location>
</feature>
<feature type="compositionally biased region" description="Basic and acidic residues" evidence="12">
    <location>
        <begin position="218"/>
        <end position="229"/>
    </location>
</feature>
<dbReference type="FunFam" id="1.10.510.10:FF:000211">
    <property type="entry name" value="Cyclin-dependent kinase G-2"/>
    <property type="match status" value="1"/>
</dbReference>
<evidence type="ECO:0000256" key="6">
    <source>
        <dbReference type="ARBA" id="ARBA00022777"/>
    </source>
</evidence>
<evidence type="ECO:0000256" key="4">
    <source>
        <dbReference type="ARBA" id="ARBA00022679"/>
    </source>
</evidence>
<dbReference type="InterPro" id="IPR000719">
    <property type="entry name" value="Prot_kinase_dom"/>
</dbReference>
<keyword evidence="3" id="KW-0597">Phosphoprotein</keyword>
<keyword evidence="4" id="KW-0808">Transferase</keyword>
<keyword evidence="5" id="KW-0547">Nucleotide-binding</keyword>
<dbReference type="GO" id="GO:0005524">
    <property type="term" value="F:ATP binding"/>
    <property type="evidence" value="ECO:0007669"/>
    <property type="project" value="UniProtKB-KW"/>
</dbReference>
<evidence type="ECO:0000256" key="10">
    <source>
        <dbReference type="ARBA" id="ARBA00041902"/>
    </source>
</evidence>
<dbReference type="Gene3D" id="1.10.510.10">
    <property type="entry name" value="Transferase(Phosphotransferase) domain 1"/>
    <property type="match status" value="1"/>
</dbReference>
<comment type="similarity">
    <text evidence="1">Belongs to the protein kinase superfamily. CMGC Ser/Thr protein kinase family. CDC2/CDKX subfamily.</text>
</comment>
<dbReference type="GO" id="GO:0080090">
    <property type="term" value="P:regulation of primary metabolic process"/>
    <property type="evidence" value="ECO:0007669"/>
    <property type="project" value="UniProtKB-ARBA"/>
</dbReference>
<dbReference type="Gene3D" id="3.30.200.20">
    <property type="entry name" value="Phosphorylase Kinase, domain 1"/>
    <property type="match status" value="1"/>
</dbReference>
<evidence type="ECO:0000256" key="9">
    <source>
        <dbReference type="ARBA" id="ARBA00039612"/>
    </source>
</evidence>
<keyword evidence="2" id="KW-0723">Serine/threonine-protein kinase</keyword>
<dbReference type="PROSITE" id="PS00108">
    <property type="entry name" value="PROTEIN_KINASE_ST"/>
    <property type="match status" value="1"/>
</dbReference>
<dbReference type="PANTHER" id="PTHR24056:SF107">
    <property type="entry name" value="CYCLIN-DEPENDENT KINASE 11A-RELATED"/>
    <property type="match status" value="1"/>
</dbReference>
<dbReference type="GO" id="GO:0010556">
    <property type="term" value="P:regulation of macromolecule biosynthetic process"/>
    <property type="evidence" value="ECO:0007669"/>
    <property type="project" value="UniProtKB-ARBA"/>
</dbReference>
<organism evidence="14">
    <name type="scientific">Lotharella globosa</name>
    <dbReference type="NCBI Taxonomy" id="91324"/>
    <lineage>
        <taxon>Eukaryota</taxon>
        <taxon>Sar</taxon>
        <taxon>Rhizaria</taxon>
        <taxon>Cercozoa</taxon>
        <taxon>Chlorarachniophyceae</taxon>
        <taxon>Lotharella</taxon>
    </lineage>
</organism>
<evidence type="ECO:0000256" key="2">
    <source>
        <dbReference type="ARBA" id="ARBA00022527"/>
    </source>
</evidence>
<dbReference type="PANTHER" id="PTHR24056">
    <property type="entry name" value="CELL DIVISION PROTEIN KINASE"/>
    <property type="match status" value="1"/>
</dbReference>
<evidence type="ECO:0000256" key="3">
    <source>
        <dbReference type="ARBA" id="ARBA00022553"/>
    </source>
</evidence>
<protein>
    <recommendedName>
        <fullName evidence="9">Cyclin-dependent kinase 2 homolog</fullName>
    </recommendedName>
    <alternativeName>
        <fullName evidence="10">Cell division control protein 2 homolog</fullName>
    </alternativeName>
    <alternativeName>
        <fullName evidence="11">cdc2-related kinase 2</fullName>
    </alternativeName>
</protein>
<dbReference type="SMART" id="SM00220">
    <property type="entry name" value="S_TKc"/>
    <property type="match status" value="1"/>
</dbReference>
<dbReference type="AlphaFoldDB" id="A0A7S3YD26"/>
<dbReference type="InterPro" id="IPR011009">
    <property type="entry name" value="Kinase-like_dom_sf"/>
</dbReference>
<dbReference type="CDD" id="cd07843">
    <property type="entry name" value="STKc_CDC2L1"/>
    <property type="match status" value="1"/>
</dbReference>
<dbReference type="GO" id="GO:0007346">
    <property type="term" value="P:regulation of mitotic cell cycle"/>
    <property type="evidence" value="ECO:0007669"/>
    <property type="project" value="TreeGrafter"/>
</dbReference>
<feature type="region of interest" description="Disordered" evidence="12">
    <location>
        <begin position="563"/>
        <end position="597"/>
    </location>
</feature>